<organism evidence="5 6">
    <name type="scientific">Paenibacillus brevis</name>
    <dbReference type="NCBI Taxonomy" id="2841508"/>
    <lineage>
        <taxon>Bacteria</taxon>
        <taxon>Bacillati</taxon>
        <taxon>Bacillota</taxon>
        <taxon>Bacilli</taxon>
        <taxon>Bacillales</taxon>
        <taxon>Paenibacillaceae</taxon>
        <taxon>Paenibacillus</taxon>
    </lineage>
</organism>
<protein>
    <submittedName>
        <fullName evidence="5">AraC family transcriptional regulator</fullName>
    </submittedName>
</protein>
<keyword evidence="3" id="KW-0804">Transcription</keyword>
<dbReference type="InterPro" id="IPR018060">
    <property type="entry name" value="HTH_AraC"/>
</dbReference>
<gene>
    <name evidence="5" type="ORF">KQJ23_12125</name>
</gene>
<dbReference type="PANTHER" id="PTHR43280">
    <property type="entry name" value="ARAC-FAMILY TRANSCRIPTIONAL REGULATOR"/>
    <property type="match status" value="1"/>
</dbReference>
<keyword evidence="1" id="KW-0805">Transcription regulation</keyword>
<reference evidence="5 6" key="1">
    <citation type="submission" date="2021-06" db="EMBL/GenBank/DDBJ databases">
        <authorList>
            <person name="Sun Q."/>
            <person name="Li D."/>
        </authorList>
    </citation>
    <scope>NUCLEOTIDE SEQUENCE [LARGE SCALE GENOMIC DNA]</scope>
    <source>
        <strain evidence="5 6">MSJ-6</strain>
    </source>
</reference>
<dbReference type="Pfam" id="PF12833">
    <property type="entry name" value="HTH_18"/>
    <property type="match status" value="1"/>
</dbReference>
<dbReference type="InterPro" id="IPR018062">
    <property type="entry name" value="HTH_AraC-typ_CS"/>
</dbReference>
<proteinExistence type="predicted"/>
<comment type="caution">
    <text evidence="5">The sequence shown here is derived from an EMBL/GenBank/DDBJ whole genome shotgun (WGS) entry which is preliminary data.</text>
</comment>
<dbReference type="PROSITE" id="PS00041">
    <property type="entry name" value="HTH_ARAC_FAMILY_1"/>
    <property type="match status" value="1"/>
</dbReference>
<dbReference type="EMBL" id="JAHLQJ010000009">
    <property type="protein sequence ID" value="MBU5672574.1"/>
    <property type="molecule type" value="Genomic_DNA"/>
</dbReference>
<evidence type="ECO:0000256" key="2">
    <source>
        <dbReference type="ARBA" id="ARBA00023125"/>
    </source>
</evidence>
<evidence type="ECO:0000256" key="3">
    <source>
        <dbReference type="ARBA" id="ARBA00023163"/>
    </source>
</evidence>
<evidence type="ECO:0000256" key="1">
    <source>
        <dbReference type="ARBA" id="ARBA00023015"/>
    </source>
</evidence>
<evidence type="ECO:0000259" key="4">
    <source>
        <dbReference type="PROSITE" id="PS01124"/>
    </source>
</evidence>
<keyword evidence="6" id="KW-1185">Reference proteome</keyword>
<evidence type="ECO:0000313" key="6">
    <source>
        <dbReference type="Proteomes" id="UP000743001"/>
    </source>
</evidence>
<keyword evidence="2" id="KW-0238">DNA-binding</keyword>
<dbReference type="Pfam" id="PF02311">
    <property type="entry name" value="AraC_binding"/>
    <property type="match status" value="1"/>
</dbReference>
<dbReference type="RefSeq" id="WP_216479149.1">
    <property type="nucleotide sequence ID" value="NZ_JAHLQJ010000009.1"/>
</dbReference>
<dbReference type="PANTHER" id="PTHR43280:SF30">
    <property type="entry name" value="MMSAB OPERON REGULATORY PROTEIN"/>
    <property type="match status" value="1"/>
</dbReference>
<dbReference type="SMART" id="SM00342">
    <property type="entry name" value="HTH_ARAC"/>
    <property type="match status" value="1"/>
</dbReference>
<name>A0ABS6FRG5_9BACL</name>
<accession>A0ABS6FRG5</accession>
<dbReference type="InterPro" id="IPR003313">
    <property type="entry name" value="AraC-bd"/>
</dbReference>
<feature type="domain" description="HTH araC/xylS-type" evidence="4">
    <location>
        <begin position="192"/>
        <end position="290"/>
    </location>
</feature>
<dbReference type="PROSITE" id="PS01124">
    <property type="entry name" value="HTH_ARAC_FAMILY_2"/>
    <property type="match status" value="1"/>
</dbReference>
<dbReference type="Proteomes" id="UP000743001">
    <property type="component" value="Unassembled WGS sequence"/>
</dbReference>
<evidence type="ECO:0000313" key="5">
    <source>
        <dbReference type="EMBL" id="MBU5672574.1"/>
    </source>
</evidence>
<sequence>MLVLELQVPPFPLLAAVGRAVWQPGVTHGERTFDAYDLIICIRGVLYMEEDGVKYEIAGGKMLVLEPGKHHRGYRPTEVETEVYWIHFRYPQKQDTQDNKALLTEKNNWKQPPMQRTDQDIEPHPGAVDIPKFGPVDLREIRPLLDEMVVLHAVLTLYRSYELQVVFGRLLLALQSGMRARGPLSRSFLLSEQVAAYLAHHLETPFDSAEMERELHYHFDYLARCLKQYTGMSPLVYRHHLQVERAKRLLAHTERTLSQIGELCGFQDYNYFARLFKRTTALTPGEYRKRYQVFRMD</sequence>